<dbReference type="AlphaFoldDB" id="A0AA39DWY9"/>
<evidence type="ECO:0000256" key="1">
    <source>
        <dbReference type="SAM" id="MobiDB-lite"/>
    </source>
</evidence>
<keyword evidence="3" id="KW-1185">Reference proteome</keyword>
<dbReference type="Proteomes" id="UP001168098">
    <property type="component" value="Unassembled WGS sequence"/>
</dbReference>
<reference evidence="2 3" key="1">
    <citation type="journal article" date="2023" name="BMC Biotechnol.">
        <title>Vitis rotundifolia cv Carlos genome sequencing.</title>
        <authorList>
            <person name="Huff M."/>
            <person name="Hulse-Kemp A."/>
            <person name="Scheffler B."/>
            <person name="Youngblood R."/>
            <person name="Simpson S."/>
            <person name="Babiker E."/>
            <person name="Staton M."/>
        </authorList>
    </citation>
    <scope>NUCLEOTIDE SEQUENCE [LARGE SCALE GENOMIC DNA]</scope>
    <source>
        <tissue evidence="2">Leaf</tissue>
    </source>
</reference>
<sequence length="92" mass="10342">MAWTAKRVQSSVSIQERKRAMAGNNRQKKSSFSFIFSIFKACCSPGGDDSWDEAGNYGRRICPSDEDRHGWVAEPGIDRKASDFIDKFYAGL</sequence>
<proteinExistence type="predicted"/>
<comment type="caution">
    <text evidence="2">The sequence shown here is derived from an EMBL/GenBank/DDBJ whole genome shotgun (WGS) entry which is preliminary data.</text>
</comment>
<accession>A0AA39DWY9</accession>
<evidence type="ECO:0000313" key="2">
    <source>
        <dbReference type="EMBL" id="KAJ9699983.1"/>
    </source>
</evidence>
<gene>
    <name evidence="2" type="ORF">PVL29_005698</name>
</gene>
<dbReference type="EMBL" id="JARBHA010000005">
    <property type="protein sequence ID" value="KAJ9699983.1"/>
    <property type="molecule type" value="Genomic_DNA"/>
</dbReference>
<dbReference type="PANTHER" id="PTHR33511">
    <property type="entry name" value="OS06G0632400 PROTEIN"/>
    <property type="match status" value="1"/>
</dbReference>
<protein>
    <submittedName>
        <fullName evidence="2">Uncharacterized protein</fullName>
    </submittedName>
</protein>
<organism evidence="2 3">
    <name type="scientific">Vitis rotundifolia</name>
    <name type="common">Muscadine grape</name>
    <dbReference type="NCBI Taxonomy" id="103349"/>
    <lineage>
        <taxon>Eukaryota</taxon>
        <taxon>Viridiplantae</taxon>
        <taxon>Streptophyta</taxon>
        <taxon>Embryophyta</taxon>
        <taxon>Tracheophyta</taxon>
        <taxon>Spermatophyta</taxon>
        <taxon>Magnoliopsida</taxon>
        <taxon>eudicotyledons</taxon>
        <taxon>Gunneridae</taxon>
        <taxon>Pentapetalae</taxon>
        <taxon>rosids</taxon>
        <taxon>Vitales</taxon>
        <taxon>Vitaceae</taxon>
        <taxon>Viteae</taxon>
        <taxon>Vitis</taxon>
    </lineage>
</organism>
<evidence type="ECO:0000313" key="3">
    <source>
        <dbReference type="Proteomes" id="UP001168098"/>
    </source>
</evidence>
<name>A0AA39DWY9_VITRO</name>
<feature type="region of interest" description="Disordered" evidence="1">
    <location>
        <begin position="1"/>
        <end position="27"/>
    </location>
</feature>